<dbReference type="SUPFAM" id="SSF48498">
    <property type="entry name" value="Tetracyclin repressor-like, C-terminal domain"/>
    <property type="match status" value="1"/>
</dbReference>
<keyword evidence="8" id="KW-1185">Reference proteome</keyword>
<evidence type="ECO:0000313" key="7">
    <source>
        <dbReference type="EMBL" id="NLP83428.1"/>
    </source>
</evidence>
<dbReference type="Pfam" id="PF16859">
    <property type="entry name" value="TetR_C_11"/>
    <property type="match status" value="1"/>
</dbReference>
<keyword evidence="2 4" id="KW-0238">DNA-binding</keyword>
<accession>A0ABX1K8T8</accession>
<organism evidence="7 8">
    <name type="scientific">Microbacterium salsuginis</name>
    <dbReference type="NCBI Taxonomy" id="2722803"/>
    <lineage>
        <taxon>Bacteria</taxon>
        <taxon>Bacillati</taxon>
        <taxon>Actinomycetota</taxon>
        <taxon>Actinomycetes</taxon>
        <taxon>Micrococcales</taxon>
        <taxon>Microbacteriaceae</taxon>
        <taxon>Microbacterium</taxon>
    </lineage>
</organism>
<dbReference type="InterPro" id="IPR011075">
    <property type="entry name" value="TetR_C"/>
</dbReference>
<keyword evidence="3" id="KW-0804">Transcription</keyword>
<sequence length="222" mass="23753">MTAGTDDLDTGAGPALDPAAASGPAASNHRAQPRRRGAALETAILEAALDELAEHGYAGLAMERVAERARTGKASVYRRWPSRMELALDAVRHSMGDPGSPRDTGSLRGDVLAHLRQHARLLDGAAGEALRGLLSDVLRDRHRMRELRQRSQGTGLRAMTEIARRAVARGEIDAAAVTPARLEVAHSLLRQRFLFDGAPPDDATIVGIVDEVVVPLFSARVP</sequence>
<reference evidence="7 8" key="1">
    <citation type="submission" date="2020-04" db="EMBL/GenBank/DDBJ databases">
        <title>CFH 90308 Microbacterium sp.</title>
        <authorList>
            <person name="Nie G."/>
            <person name="Ming H."/>
            <person name="Xia T."/>
        </authorList>
    </citation>
    <scope>NUCLEOTIDE SEQUENCE [LARGE SCALE GENOMIC DNA]</scope>
    <source>
        <strain evidence="7 8">CFH 90308</strain>
    </source>
</reference>
<dbReference type="Gene3D" id="1.10.357.10">
    <property type="entry name" value="Tetracycline Repressor, domain 2"/>
    <property type="match status" value="1"/>
</dbReference>
<dbReference type="PROSITE" id="PS50977">
    <property type="entry name" value="HTH_TETR_2"/>
    <property type="match status" value="1"/>
</dbReference>
<evidence type="ECO:0000256" key="3">
    <source>
        <dbReference type="ARBA" id="ARBA00023163"/>
    </source>
</evidence>
<dbReference type="Gene3D" id="1.10.10.60">
    <property type="entry name" value="Homeodomain-like"/>
    <property type="match status" value="1"/>
</dbReference>
<dbReference type="Proteomes" id="UP001429745">
    <property type="component" value="Unassembled WGS sequence"/>
</dbReference>
<dbReference type="InterPro" id="IPR009057">
    <property type="entry name" value="Homeodomain-like_sf"/>
</dbReference>
<feature type="region of interest" description="Disordered" evidence="5">
    <location>
        <begin position="1"/>
        <end position="37"/>
    </location>
</feature>
<proteinExistence type="predicted"/>
<dbReference type="PANTHER" id="PTHR30055">
    <property type="entry name" value="HTH-TYPE TRANSCRIPTIONAL REGULATOR RUTR"/>
    <property type="match status" value="1"/>
</dbReference>
<feature type="DNA-binding region" description="H-T-H motif" evidence="4">
    <location>
        <begin position="61"/>
        <end position="80"/>
    </location>
</feature>
<dbReference type="PRINTS" id="PR00455">
    <property type="entry name" value="HTHTETR"/>
</dbReference>
<evidence type="ECO:0000259" key="6">
    <source>
        <dbReference type="PROSITE" id="PS50977"/>
    </source>
</evidence>
<dbReference type="InterPro" id="IPR001647">
    <property type="entry name" value="HTH_TetR"/>
</dbReference>
<dbReference type="PANTHER" id="PTHR30055:SF148">
    <property type="entry name" value="TETR-FAMILY TRANSCRIPTIONAL REGULATOR"/>
    <property type="match status" value="1"/>
</dbReference>
<dbReference type="EMBL" id="JABACI010000001">
    <property type="protein sequence ID" value="NLP83428.1"/>
    <property type="molecule type" value="Genomic_DNA"/>
</dbReference>
<dbReference type="SUPFAM" id="SSF46689">
    <property type="entry name" value="Homeodomain-like"/>
    <property type="match status" value="1"/>
</dbReference>
<protein>
    <submittedName>
        <fullName evidence="7">TetR/AcrR family transcriptional regulator</fullName>
    </submittedName>
</protein>
<feature type="compositionally biased region" description="Low complexity" evidence="5">
    <location>
        <begin position="11"/>
        <end position="26"/>
    </location>
</feature>
<dbReference type="InterPro" id="IPR036271">
    <property type="entry name" value="Tet_transcr_reg_TetR-rel_C_sf"/>
</dbReference>
<evidence type="ECO:0000256" key="4">
    <source>
        <dbReference type="PROSITE-ProRule" id="PRU00335"/>
    </source>
</evidence>
<keyword evidence="1" id="KW-0805">Transcription regulation</keyword>
<gene>
    <name evidence="7" type="ORF">HF576_06205</name>
</gene>
<dbReference type="InterPro" id="IPR050109">
    <property type="entry name" value="HTH-type_TetR-like_transc_reg"/>
</dbReference>
<evidence type="ECO:0000313" key="8">
    <source>
        <dbReference type="Proteomes" id="UP001429745"/>
    </source>
</evidence>
<dbReference type="Pfam" id="PF00440">
    <property type="entry name" value="TetR_N"/>
    <property type="match status" value="1"/>
</dbReference>
<evidence type="ECO:0000256" key="5">
    <source>
        <dbReference type="SAM" id="MobiDB-lite"/>
    </source>
</evidence>
<name>A0ABX1K8T8_9MICO</name>
<evidence type="ECO:0000256" key="1">
    <source>
        <dbReference type="ARBA" id="ARBA00023015"/>
    </source>
</evidence>
<evidence type="ECO:0000256" key="2">
    <source>
        <dbReference type="ARBA" id="ARBA00023125"/>
    </source>
</evidence>
<comment type="caution">
    <text evidence="7">The sequence shown here is derived from an EMBL/GenBank/DDBJ whole genome shotgun (WGS) entry which is preliminary data.</text>
</comment>
<feature type="domain" description="HTH tetR-type" evidence="6">
    <location>
        <begin position="38"/>
        <end position="98"/>
    </location>
</feature>
<dbReference type="RefSeq" id="WP_168911837.1">
    <property type="nucleotide sequence ID" value="NZ_JABACI010000001.1"/>
</dbReference>